<feature type="transmembrane region" description="Helical" evidence="1">
    <location>
        <begin position="20"/>
        <end position="39"/>
    </location>
</feature>
<dbReference type="Gene3D" id="1.20.144.10">
    <property type="entry name" value="Phosphatidic acid phosphatase type 2/haloperoxidase"/>
    <property type="match status" value="1"/>
</dbReference>
<organism evidence="3 4">
    <name type="scientific">Brevibacillus nitrificans</name>
    <dbReference type="NCBI Taxonomy" id="651560"/>
    <lineage>
        <taxon>Bacteria</taxon>
        <taxon>Bacillati</taxon>
        <taxon>Bacillota</taxon>
        <taxon>Bacilli</taxon>
        <taxon>Bacillales</taxon>
        <taxon>Paenibacillaceae</taxon>
        <taxon>Brevibacillus</taxon>
    </lineage>
</organism>
<accession>A0A3M8D2L2</accession>
<dbReference type="EMBL" id="RHHU01000013">
    <property type="protein sequence ID" value="RNB82108.1"/>
    <property type="molecule type" value="Genomic_DNA"/>
</dbReference>
<keyword evidence="1" id="KW-1133">Transmembrane helix</keyword>
<keyword evidence="4" id="KW-1185">Reference proteome</keyword>
<keyword evidence="1" id="KW-0472">Membrane</keyword>
<dbReference type="SUPFAM" id="SSF48317">
    <property type="entry name" value="Acid phosphatase/Vanadium-dependent haloperoxidase"/>
    <property type="match status" value="1"/>
</dbReference>
<dbReference type="Proteomes" id="UP000269573">
    <property type="component" value="Unassembled WGS sequence"/>
</dbReference>
<dbReference type="AlphaFoldDB" id="A0A3M8D2L2"/>
<keyword evidence="1" id="KW-0812">Transmembrane</keyword>
<evidence type="ECO:0000259" key="2">
    <source>
        <dbReference type="Pfam" id="PF01569"/>
    </source>
</evidence>
<protein>
    <recommendedName>
        <fullName evidence="2">Phosphatidic acid phosphatase type 2/haloperoxidase domain-containing protein</fullName>
    </recommendedName>
</protein>
<dbReference type="InterPro" id="IPR000326">
    <property type="entry name" value="PAP2/HPO"/>
</dbReference>
<evidence type="ECO:0000313" key="3">
    <source>
        <dbReference type="EMBL" id="RNB82108.1"/>
    </source>
</evidence>
<dbReference type="InterPro" id="IPR036938">
    <property type="entry name" value="PAP2/HPO_sf"/>
</dbReference>
<proteinExistence type="predicted"/>
<gene>
    <name evidence="3" type="ORF">EDM59_21090</name>
</gene>
<reference evidence="3 4" key="1">
    <citation type="submission" date="2018-10" db="EMBL/GenBank/DDBJ databases">
        <title>Phylogenomics of Brevibacillus.</title>
        <authorList>
            <person name="Dunlap C."/>
        </authorList>
    </citation>
    <scope>NUCLEOTIDE SEQUENCE [LARGE SCALE GENOMIC DNA]</scope>
    <source>
        <strain evidence="3 4">JCM 15774</strain>
    </source>
</reference>
<evidence type="ECO:0000256" key="1">
    <source>
        <dbReference type="SAM" id="Phobius"/>
    </source>
</evidence>
<feature type="domain" description="Phosphatidic acid phosphatase type 2/haloperoxidase" evidence="2">
    <location>
        <begin position="2"/>
        <end position="38"/>
    </location>
</feature>
<evidence type="ECO:0000313" key="4">
    <source>
        <dbReference type="Proteomes" id="UP000269573"/>
    </source>
</evidence>
<sequence length="57" mass="6175">MLSLALLTGFSRIYVGHHYPGAVLGSIIVALIISVIRWLKGGALPRTSSQCYIVKAY</sequence>
<name>A0A3M8D2L2_9BACL</name>
<comment type="caution">
    <text evidence="3">The sequence shown here is derived from an EMBL/GenBank/DDBJ whole genome shotgun (WGS) entry which is preliminary data.</text>
</comment>
<dbReference type="Pfam" id="PF01569">
    <property type="entry name" value="PAP2"/>
    <property type="match status" value="1"/>
</dbReference>